<comment type="caution">
    <text evidence="1">The sequence shown here is derived from an EMBL/GenBank/DDBJ whole genome shotgun (WGS) entry which is preliminary data.</text>
</comment>
<evidence type="ECO:0000313" key="2">
    <source>
        <dbReference type="Proteomes" id="UP000030652"/>
    </source>
</evidence>
<dbReference type="EMBL" id="JRYO01000121">
    <property type="protein sequence ID" value="KHE92517.1"/>
    <property type="molecule type" value="Genomic_DNA"/>
</dbReference>
<accession>A0A0B0EHH2</accession>
<protein>
    <recommendedName>
        <fullName evidence="3">Transcriptional coactivator p15 (PC4) C-terminal domain-containing protein</fullName>
    </recommendedName>
</protein>
<proteinExistence type="predicted"/>
<name>A0A0B0EHH2_9BACT</name>
<dbReference type="AlphaFoldDB" id="A0A0B0EHH2"/>
<gene>
    <name evidence="1" type="ORF">SCABRO_01728</name>
</gene>
<dbReference type="Proteomes" id="UP000030652">
    <property type="component" value="Unassembled WGS sequence"/>
</dbReference>
<sequence length="78" mass="9031">MPYDKALDECVIAKSWENDQDKLTASVFSYNKGTKKLQLTRENKNSKGELRFAKLGRLTKEEIDALLPLIKEVRTRMD</sequence>
<evidence type="ECO:0008006" key="3">
    <source>
        <dbReference type="Google" id="ProtNLM"/>
    </source>
</evidence>
<reference evidence="1 2" key="1">
    <citation type="submission" date="2014-10" db="EMBL/GenBank/DDBJ databases">
        <title>Draft genome of anammox bacterium scalindua brodae, obtained using differential coverage binning of sequence data from two enrichment reactors.</title>
        <authorList>
            <person name="Speth D.R."/>
            <person name="Russ L."/>
            <person name="Kartal B."/>
            <person name="Op den Camp H.J."/>
            <person name="Dutilh B.E."/>
            <person name="Jetten M.S."/>
        </authorList>
    </citation>
    <scope>NUCLEOTIDE SEQUENCE [LARGE SCALE GENOMIC DNA]</scope>
    <source>
        <strain evidence="1">RU1</strain>
    </source>
</reference>
<organism evidence="1 2">
    <name type="scientific">Candidatus Scalindua brodae</name>
    <dbReference type="NCBI Taxonomy" id="237368"/>
    <lineage>
        <taxon>Bacteria</taxon>
        <taxon>Pseudomonadati</taxon>
        <taxon>Planctomycetota</taxon>
        <taxon>Candidatus Brocadiia</taxon>
        <taxon>Candidatus Brocadiales</taxon>
        <taxon>Candidatus Scalinduaceae</taxon>
        <taxon>Candidatus Scalindua</taxon>
    </lineage>
</organism>
<evidence type="ECO:0000313" key="1">
    <source>
        <dbReference type="EMBL" id="KHE92517.1"/>
    </source>
</evidence>